<name>X1EMR5_9ZZZZ</name>
<accession>X1EMR5</accession>
<feature type="non-terminal residue" evidence="1">
    <location>
        <position position="1"/>
    </location>
</feature>
<dbReference type="AlphaFoldDB" id="X1EMR5"/>
<evidence type="ECO:0000313" key="1">
    <source>
        <dbReference type="EMBL" id="GAH33872.1"/>
    </source>
</evidence>
<gene>
    <name evidence="1" type="ORF">S03H2_23951</name>
</gene>
<dbReference type="EMBL" id="BARU01013183">
    <property type="protein sequence ID" value="GAH33872.1"/>
    <property type="molecule type" value="Genomic_DNA"/>
</dbReference>
<dbReference type="InterPro" id="IPR029044">
    <property type="entry name" value="Nucleotide-diphossugar_trans"/>
</dbReference>
<organism evidence="1">
    <name type="scientific">marine sediment metagenome</name>
    <dbReference type="NCBI Taxonomy" id="412755"/>
    <lineage>
        <taxon>unclassified sequences</taxon>
        <taxon>metagenomes</taxon>
        <taxon>ecological metagenomes</taxon>
    </lineage>
</organism>
<dbReference type="SUPFAM" id="SSF53448">
    <property type="entry name" value="Nucleotide-diphospho-sugar transferases"/>
    <property type="match status" value="1"/>
</dbReference>
<reference evidence="1" key="1">
    <citation type="journal article" date="2014" name="Front. Microbiol.">
        <title>High frequency of phylogenetically diverse reductive dehalogenase-homologous genes in deep subseafloor sedimentary metagenomes.</title>
        <authorList>
            <person name="Kawai M."/>
            <person name="Futagami T."/>
            <person name="Toyoda A."/>
            <person name="Takaki Y."/>
            <person name="Nishi S."/>
            <person name="Hori S."/>
            <person name="Arai W."/>
            <person name="Tsubouchi T."/>
            <person name="Morono Y."/>
            <person name="Uchiyama I."/>
            <person name="Ito T."/>
            <person name="Fujiyama A."/>
            <person name="Inagaki F."/>
            <person name="Takami H."/>
        </authorList>
    </citation>
    <scope>NUCLEOTIDE SEQUENCE</scope>
    <source>
        <strain evidence="1">Expedition CK06-06</strain>
    </source>
</reference>
<feature type="non-terminal residue" evidence="1">
    <location>
        <position position="213"/>
    </location>
</feature>
<protein>
    <submittedName>
        <fullName evidence="1">Uncharacterized protein</fullName>
    </submittedName>
</protein>
<sequence length="213" mass="25024">LHAFNWKCKKCEHAWYQGPTPTKCKKCDNITDFERIMIWQPRWSRQSDFMRFDSNMKFNYWGSFKERHEAQGDIADTLSLLGACWFLYRERYWELGGLDEDHGSWGQMGTEIACKAALSGGRLVVNKKTWFSHMFRTQGGDFGFPYPLSGKQVSRARKYSNNLWKGGKWEKAIHPLSWLIQKFWPVPGWSDDDLYLLKQQEEGLKSPVSNPPR</sequence>
<proteinExistence type="predicted"/>
<dbReference type="Gene3D" id="3.90.550.10">
    <property type="entry name" value="Spore Coat Polysaccharide Biosynthesis Protein SpsA, Chain A"/>
    <property type="match status" value="1"/>
</dbReference>
<comment type="caution">
    <text evidence="1">The sequence shown here is derived from an EMBL/GenBank/DDBJ whole genome shotgun (WGS) entry which is preliminary data.</text>
</comment>